<comment type="caution">
    <text evidence="1">The sequence shown here is derived from an EMBL/GenBank/DDBJ whole genome shotgun (WGS) entry which is preliminary data.</text>
</comment>
<proteinExistence type="predicted"/>
<evidence type="ECO:0000313" key="2">
    <source>
        <dbReference type="Proteomes" id="UP000708298"/>
    </source>
</evidence>
<dbReference type="AlphaFoldDB" id="A0A964E119"/>
<organism evidence="1 2">
    <name type="scientific">Acidisoma silvae</name>
    <dbReference type="NCBI Taxonomy" id="2802396"/>
    <lineage>
        <taxon>Bacteria</taxon>
        <taxon>Pseudomonadati</taxon>
        <taxon>Pseudomonadota</taxon>
        <taxon>Alphaproteobacteria</taxon>
        <taxon>Acetobacterales</taxon>
        <taxon>Acidocellaceae</taxon>
        <taxon>Acidisoma</taxon>
    </lineage>
</organism>
<dbReference type="Proteomes" id="UP000708298">
    <property type="component" value="Unassembled WGS sequence"/>
</dbReference>
<sequence>MDGHPAGYIQNFKTGVQENWKSGAPMQALGTQDRARLAAEAAQKAHIRAVERETAARAAALTVEAVLAAAPAASAMYPYLFAKNIEPGELHQGASGQTITTTKKFGRPKEANLEGKLIVPMRDIDGRIGSIQTIDGEGSKSFHKGGRVEGMHVIVCGELKPDEPIIIAEGYATAATLSEAASLPVIAAFNAGNIAPVA</sequence>
<dbReference type="EMBL" id="JAESVB010000024">
    <property type="protein sequence ID" value="MCB8878115.1"/>
    <property type="molecule type" value="Genomic_DNA"/>
</dbReference>
<dbReference type="CDD" id="cd01029">
    <property type="entry name" value="TOPRIM_primases"/>
    <property type="match status" value="1"/>
</dbReference>
<dbReference type="RefSeq" id="WP_227323760.1">
    <property type="nucleotide sequence ID" value="NZ_JAESVB010000024.1"/>
</dbReference>
<dbReference type="InterPro" id="IPR034154">
    <property type="entry name" value="TOPRIM_DnaG/twinkle"/>
</dbReference>
<gene>
    <name evidence="1" type="ORF">ASILVAE211_23225</name>
</gene>
<accession>A0A964E119</accession>
<evidence type="ECO:0000313" key="1">
    <source>
        <dbReference type="EMBL" id="MCB8878115.1"/>
    </source>
</evidence>
<reference evidence="1" key="2">
    <citation type="submission" date="2021-01" db="EMBL/GenBank/DDBJ databases">
        <authorList>
            <person name="Mieszkin S."/>
            <person name="Pouder E."/>
            <person name="Alain K."/>
        </authorList>
    </citation>
    <scope>NUCLEOTIDE SEQUENCE</scope>
    <source>
        <strain evidence="1">HW T2.11</strain>
    </source>
</reference>
<reference evidence="1" key="1">
    <citation type="journal article" date="2021" name="Microorganisms">
        <title>Acidisoma silvae sp. nov. and Acidisomacellulosilytica sp. nov., Two Acidophilic Bacteria Isolated from Decaying Wood, Hydrolyzing Cellulose and Producing Poly-3-hydroxybutyrate.</title>
        <authorList>
            <person name="Mieszkin S."/>
            <person name="Pouder E."/>
            <person name="Uroz S."/>
            <person name="Simon-Colin C."/>
            <person name="Alain K."/>
        </authorList>
    </citation>
    <scope>NUCLEOTIDE SEQUENCE</scope>
    <source>
        <strain evidence="1">HW T2.11</strain>
    </source>
</reference>
<protein>
    <recommendedName>
        <fullName evidence="3">Toprim domain-containing protein</fullName>
    </recommendedName>
</protein>
<evidence type="ECO:0008006" key="3">
    <source>
        <dbReference type="Google" id="ProtNLM"/>
    </source>
</evidence>
<name>A0A964E119_9PROT</name>
<keyword evidence="2" id="KW-1185">Reference proteome</keyword>